<accession>A0AAD6NM65</accession>
<comment type="caution">
    <text evidence="2">The sequence shown here is derived from an EMBL/GenBank/DDBJ whole genome shotgun (WGS) entry which is preliminary data.</text>
</comment>
<dbReference type="EMBL" id="JAQGDS010000002">
    <property type="protein sequence ID" value="KAJ6263005.1"/>
    <property type="molecule type" value="Genomic_DNA"/>
</dbReference>
<organism evidence="2 3">
    <name type="scientific">Drechslerella dactyloides</name>
    <name type="common">Nematode-trapping fungus</name>
    <name type="synonym">Arthrobotrys dactyloides</name>
    <dbReference type="NCBI Taxonomy" id="74499"/>
    <lineage>
        <taxon>Eukaryota</taxon>
        <taxon>Fungi</taxon>
        <taxon>Dikarya</taxon>
        <taxon>Ascomycota</taxon>
        <taxon>Pezizomycotina</taxon>
        <taxon>Orbiliomycetes</taxon>
        <taxon>Orbiliales</taxon>
        <taxon>Orbiliaceae</taxon>
        <taxon>Drechslerella</taxon>
    </lineage>
</organism>
<evidence type="ECO:0000256" key="1">
    <source>
        <dbReference type="SAM" id="MobiDB-lite"/>
    </source>
</evidence>
<name>A0AAD6NM65_DREDA</name>
<protein>
    <submittedName>
        <fullName evidence="2">Uncharacterized protein</fullName>
    </submittedName>
</protein>
<feature type="compositionally biased region" description="Basic residues" evidence="1">
    <location>
        <begin position="315"/>
        <end position="327"/>
    </location>
</feature>
<keyword evidence="3" id="KW-1185">Reference proteome</keyword>
<gene>
    <name evidence="2" type="ORF">Dda_1563</name>
</gene>
<feature type="region of interest" description="Disordered" evidence="1">
    <location>
        <begin position="303"/>
        <end position="334"/>
    </location>
</feature>
<evidence type="ECO:0000313" key="3">
    <source>
        <dbReference type="Proteomes" id="UP001221413"/>
    </source>
</evidence>
<dbReference type="AlphaFoldDB" id="A0AAD6NM65"/>
<sequence>MVSTTLCGLSVQLRSKRGAQKKPRALKALRDRLLMPPPPPLRPTNPGDKFSNFPAWFVVNTPPLPRADRQGYMKMIPNNSPYEHYANVLGLKPWVIRCIKRYLIGRYWCKSDLVSYNYRSEEKRNRLAEDINIGMRGYAADVASCLRKDLVPEDMLPRMTKIYDAMMAISDAVYKIGSYRTSGYLLYKVCEGVIREVIKDRRKANKRLILLKSARTKVKRELENRKKELVEKGKLKRTANWLKPRRKCMVTLRLDPCKLKGFPHVQQLGVPSSPDSEARSTEEAKKKSLIVVLKVGKQNLQKLINDTPNPVSGPKRGRPPKPKRKGRKLVDRANPRIIRRSRRKIQEQATESRAKAKTLIVKLKVGSENLKKVMKQYRRGTKPGDPVDLT</sequence>
<dbReference type="Proteomes" id="UP001221413">
    <property type="component" value="Unassembled WGS sequence"/>
</dbReference>
<proteinExistence type="predicted"/>
<evidence type="ECO:0000313" key="2">
    <source>
        <dbReference type="EMBL" id="KAJ6263005.1"/>
    </source>
</evidence>
<reference evidence="2" key="1">
    <citation type="submission" date="2023-01" db="EMBL/GenBank/DDBJ databases">
        <title>The chitinases involved in constricting ring structure development in the nematode-trapping fungus Drechslerella dactyloides.</title>
        <authorList>
            <person name="Wang R."/>
            <person name="Zhang L."/>
            <person name="Tang P."/>
            <person name="Li S."/>
            <person name="Liang L."/>
        </authorList>
    </citation>
    <scope>NUCLEOTIDE SEQUENCE</scope>
    <source>
        <strain evidence="2">YMF1.00031</strain>
    </source>
</reference>